<protein>
    <submittedName>
        <fullName evidence="2">Uncharacterized protein</fullName>
    </submittedName>
</protein>
<dbReference type="AlphaFoldDB" id="A0AAW1SZL1"/>
<accession>A0AAW1SZL1</accession>
<dbReference type="Proteomes" id="UP001485043">
    <property type="component" value="Unassembled WGS sequence"/>
</dbReference>
<keyword evidence="3" id="KW-1185">Reference proteome</keyword>
<organism evidence="2 3">
    <name type="scientific">Apatococcus fuscideae</name>
    <dbReference type="NCBI Taxonomy" id="2026836"/>
    <lineage>
        <taxon>Eukaryota</taxon>
        <taxon>Viridiplantae</taxon>
        <taxon>Chlorophyta</taxon>
        <taxon>core chlorophytes</taxon>
        <taxon>Trebouxiophyceae</taxon>
        <taxon>Chlorellales</taxon>
        <taxon>Chlorellaceae</taxon>
        <taxon>Apatococcus</taxon>
    </lineage>
</organism>
<evidence type="ECO:0000313" key="3">
    <source>
        <dbReference type="Proteomes" id="UP001485043"/>
    </source>
</evidence>
<evidence type="ECO:0000313" key="2">
    <source>
        <dbReference type="EMBL" id="KAK9861827.1"/>
    </source>
</evidence>
<dbReference type="EMBL" id="JALJOV010000695">
    <property type="protein sequence ID" value="KAK9861827.1"/>
    <property type="molecule type" value="Genomic_DNA"/>
</dbReference>
<reference evidence="2 3" key="1">
    <citation type="journal article" date="2024" name="Nat. Commun.">
        <title>Phylogenomics reveals the evolutionary origins of lichenization in chlorophyte algae.</title>
        <authorList>
            <person name="Puginier C."/>
            <person name="Libourel C."/>
            <person name="Otte J."/>
            <person name="Skaloud P."/>
            <person name="Haon M."/>
            <person name="Grisel S."/>
            <person name="Petersen M."/>
            <person name="Berrin J.G."/>
            <person name="Delaux P.M."/>
            <person name="Dal Grande F."/>
            <person name="Keller J."/>
        </authorList>
    </citation>
    <scope>NUCLEOTIDE SEQUENCE [LARGE SCALE GENOMIC DNA]</scope>
    <source>
        <strain evidence="2 3">SAG 2523</strain>
    </source>
</reference>
<comment type="caution">
    <text evidence="2">The sequence shown here is derived from an EMBL/GenBank/DDBJ whole genome shotgun (WGS) entry which is preliminary data.</text>
</comment>
<gene>
    <name evidence="2" type="ORF">WJX84_000096</name>
</gene>
<evidence type="ECO:0000256" key="1">
    <source>
        <dbReference type="SAM" id="Coils"/>
    </source>
</evidence>
<name>A0AAW1SZL1_9CHLO</name>
<keyword evidence="1" id="KW-0175">Coiled coil</keyword>
<feature type="coiled-coil region" evidence="1">
    <location>
        <begin position="30"/>
        <end position="57"/>
    </location>
</feature>
<sequence length="511" mass="56095">MQQLGQRDRVVFANVVLIPLQGRYNLGDLEEKVVAELQRRKSEVEQLQRRAEQKQRRESKHPQACHNFFGYLTENADLARLSSLSGQPDAFSPYIMVEHMLPRWKANNRQAQAIEPAFTLTSLTALLRARSKDFAPSAPGDLKTKRVKELGLNCVQKPFFSILRDGAFAQLLQDICQDWPGICKDASGVRETESVSPSVTVGQACKNIVPASPTISSSDKSDQFGDHSDFPQAFSLQADSAIPEHPEDGNNGDESLGARMQDQGGQQYAGQVKSCSMSWHQPREDESMQRSQHTSLMRPPSIVGWSNATPPIPAGRDGAQEQQVRVPVNPQLSTMGEGKLHHEIGSARAAVRKKRIELEDSVELCREINAAIGPLESSLAKAKFKLSGQKCIIRGLNQYTQWKSTLTSPPPACDELLGTSLSTDAPAVLSTLDTKVMEAVRARREELGCHGGTTHDEIVAGRDCASKEHWDCFAQLSCVQASLREAKDVTAKLQDTPPRLGSGGEDLLVLV</sequence>
<proteinExistence type="predicted"/>